<protein>
    <recommendedName>
        <fullName evidence="3">CATSPERG C-terminal domain-containing protein</fullName>
    </recommendedName>
</protein>
<keyword evidence="2" id="KW-0812">Transmembrane</keyword>
<evidence type="ECO:0000256" key="2">
    <source>
        <dbReference type="SAM" id="Phobius"/>
    </source>
</evidence>
<keyword evidence="5" id="KW-1185">Reference proteome</keyword>
<feature type="transmembrane region" description="Helical" evidence="2">
    <location>
        <begin position="761"/>
        <end position="781"/>
    </location>
</feature>
<organism evidence="4 5">
    <name type="scientific">Allomyces macrogynus (strain ATCC 38327)</name>
    <name type="common">Allomyces javanicus var. macrogynus</name>
    <dbReference type="NCBI Taxonomy" id="578462"/>
    <lineage>
        <taxon>Eukaryota</taxon>
        <taxon>Fungi</taxon>
        <taxon>Fungi incertae sedis</taxon>
        <taxon>Blastocladiomycota</taxon>
        <taxon>Blastocladiomycetes</taxon>
        <taxon>Blastocladiales</taxon>
        <taxon>Blastocladiaceae</taxon>
        <taxon>Allomyces</taxon>
    </lineage>
</organism>
<feature type="region of interest" description="Disordered" evidence="1">
    <location>
        <begin position="851"/>
        <end position="910"/>
    </location>
</feature>
<dbReference type="InterPro" id="IPR028246">
    <property type="entry name" value="CATSPERG"/>
</dbReference>
<evidence type="ECO:0000259" key="3">
    <source>
        <dbReference type="Pfam" id="PF22846"/>
    </source>
</evidence>
<evidence type="ECO:0000256" key="1">
    <source>
        <dbReference type="SAM" id="MobiDB-lite"/>
    </source>
</evidence>
<accession>A0A0L0SEZ1</accession>
<feature type="domain" description="CATSPERG C-terminal" evidence="3">
    <location>
        <begin position="606"/>
        <end position="779"/>
    </location>
</feature>
<gene>
    <name evidence="4" type="ORF">AMAG_06763</name>
</gene>
<evidence type="ECO:0000313" key="4">
    <source>
        <dbReference type="EMBL" id="KNE61002.1"/>
    </source>
</evidence>
<dbReference type="OrthoDB" id="9949093at2759"/>
<dbReference type="AlphaFoldDB" id="A0A0L0SEZ1"/>
<evidence type="ECO:0000313" key="5">
    <source>
        <dbReference type="Proteomes" id="UP000054350"/>
    </source>
</evidence>
<dbReference type="Proteomes" id="UP000054350">
    <property type="component" value="Unassembled WGS sequence"/>
</dbReference>
<keyword evidence="2" id="KW-1133">Transmembrane helix</keyword>
<dbReference type="PANTHER" id="PTHR14327:SF1">
    <property type="entry name" value="CATION CHANNEL SPERM-ASSOCIATED AUXILIARY SUBUNIT GAMMA"/>
    <property type="match status" value="1"/>
</dbReference>
<dbReference type="VEuPathDB" id="FungiDB:AMAG_06763"/>
<reference evidence="5" key="2">
    <citation type="submission" date="2009-11" db="EMBL/GenBank/DDBJ databases">
        <title>The Genome Sequence of Allomyces macrogynus strain ATCC 38327.</title>
        <authorList>
            <consortium name="The Broad Institute Genome Sequencing Platform"/>
            <person name="Russ C."/>
            <person name="Cuomo C."/>
            <person name="Shea T."/>
            <person name="Young S.K."/>
            <person name="Zeng Q."/>
            <person name="Koehrsen M."/>
            <person name="Haas B."/>
            <person name="Borodovsky M."/>
            <person name="Guigo R."/>
            <person name="Alvarado L."/>
            <person name="Berlin A."/>
            <person name="Borenstein D."/>
            <person name="Chen Z."/>
            <person name="Engels R."/>
            <person name="Freedman E."/>
            <person name="Gellesch M."/>
            <person name="Goldberg J."/>
            <person name="Griggs A."/>
            <person name="Gujja S."/>
            <person name="Heiman D."/>
            <person name="Hepburn T."/>
            <person name="Howarth C."/>
            <person name="Jen D."/>
            <person name="Larson L."/>
            <person name="Lewis B."/>
            <person name="Mehta T."/>
            <person name="Park D."/>
            <person name="Pearson M."/>
            <person name="Roberts A."/>
            <person name="Saif S."/>
            <person name="Shenoy N."/>
            <person name="Sisk P."/>
            <person name="Stolte C."/>
            <person name="Sykes S."/>
            <person name="Walk T."/>
            <person name="White J."/>
            <person name="Yandava C."/>
            <person name="Burger G."/>
            <person name="Gray M.W."/>
            <person name="Holland P.W.H."/>
            <person name="King N."/>
            <person name="Lang F.B.F."/>
            <person name="Roger A.J."/>
            <person name="Ruiz-Trillo I."/>
            <person name="Lander E."/>
            <person name="Nusbaum C."/>
        </authorList>
    </citation>
    <scope>NUCLEOTIDE SEQUENCE [LARGE SCALE GENOMIC DNA]</scope>
    <source>
        <strain evidence="5">ATCC 38327</strain>
    </source>
</reference>
<dbReference type="GO" id="GO:0036128">
    <property type="term" value="C:CatSper complex"/>
    <property type="evidence" value="ECO:0007669"/>
    <property type="project" value="InterPro"/>
</dbReference>
<reference evidence="4 5" key="1">
    <citation type="submission" date="2009-11" db="EMBL/GenBank/DDBJ databases">
        <title>Annotation of Allomyces macrogynus ATCC 38327.</title>
        <authorList>
            <consortium name="The Broad Institute Genome Sequencing Platform"/>
            <person name="Russ C."/>
            <person name="Cuomo C."/>
            <person name="Burger G."/>
            <person name="Gray M.W."/>
            <person name="Holland P.W.H."/>
            <person name="King N."/>
            <person name="Lang F.B.F."/>
            <person name="Roger A.J."/>
            <person name="Ruiz-Trillo I."/>
            <person name="Young S.K."/>
            <person name="Zeng Q."/>
            <person name="Gargeya S."/>
            <person name="Fitzgerald M."/>
            <person name="Haas B."/>
            <person name="Abouelleil A."/>
            <person name="Alvarado L."/>
            <person name="Arachchi H.M."/>
            <person name="Berlin A."/>
            <person name="Chapman S.B."/>
            <person name="Gearin G."/>
            <person name="Goldberg J."/>
            <person name="Griggs A."/>
            <person name="Gujja S."/>
            <person name="Hansen M."/>
            <person name="Heiman D."/>
            <person name="Howarth C."/>
            <person name="Larimer J."/>
            <person name="Lui A."/>
            <person name="MacDonald P.J.P."/>
            <person name="McCowen C."/>
            <person name="Montmayeur A."/>
            <person name="Murphy C."/>
            <person name="Neiman D."/>
            <person name="Pearson M."/>
            <person name="Priest M."/>
            <person name="Roberts A."/>
            <person name="Saif S."/>
            <person name="Shea T."/>
            <person name="Sisk P."/>
            <person name="Stolte C."/>
            <person name="Sykes S."/>
            <person name="Wortman J."/>
            <person name="Nusbaum C."/>
            <person name="Birren B."/>
        </authorList>
    </citation>
    <scope>NUCLEOTIDE SEQUENCE [LARGE SCALE GENOMIC DNA]</scope>
    <source>
        <strain evidence="4 5">ATCC 38327</strain>
    </source>
</reference>
<dbReference type="eggNOG" id="ENOG502QWAR">
    <property type="taxonomic scope" value="Eukaryota"/>
</dbReference>
<keyword evidence="2" id="KW-0472">Membrane</keyword>
<dbReference type="EMBL" id="GG745337">
    <property type="protein sequence ID" value="KNE61002.1"/>
    <property type="molecule type" value="Genomic_DNA"/>
</dbReference>
<proteinExistence type="predicted"/>
<dbReference type="STRING" id="578462.A0A0L0SEZ1"/>
<dbReference type="InterPro" id="IPR053873">
    <property type="entry name" value="CATSPERG_C"/>
</dbReference>
<sequence length="910" mass="94652">MVRNSFNSTSGTWAFNATTSTTAGLAQVTVEADTFAPPVLVTNGMTEPQTISLLVTGIITGTPSAPRSSLGSLSALTSFPSSLPPTLSLSTEMAVINGTIAVSLNEWKSAMQVTPSWTSLASSLVVCSGYAGMEVLDASLLANYAIFSTSKGVVVHTISSGTSQLVLNACISKLVVRRHGSAVLPNCHGVMVTNAVQIWTIDELGTANAVADSAGRTLAQYLGSYAAGMAIVDADFSEQACGDMAILAEINGASSVITLHSGVWSVEFQFPTTMPLYSPSTASGLVINGTGVIFSDASITTSGTRPLTLTSIWYSQLPSKDLFVFGSAFLQSPNDGSSWTLLQSYPSPTMITSFDSSSQGYRYAYLTSDNELYSGANTSPLILPLTVVPDTTIAIQYDSIDQPFLVSAIPGAGLVRTELDLTALWSSAVLAAWAAANPGAPPTSACPYSSILVRGSVGPQFTRQIPRAAVAFAIGANSVASQLPKAVYLDYQQQYVWTVDVTPAAGVSLAAAQLMVHESTSSWVRVVVVRKEVPLENRVVFTVTVIDTGAYPLQQFPGETAAATVLTMTMTNGQACLDLDGALPPLIVYSGCAPMYSLSVTPPTSMQCVDPDPSLPCFYYEVDYAPTFQLVDSATGTSTNYTGPYTLQLVGGGLKRDVVTAFPDASLATINTLTWTPSADGVPALGNGLYIYNASTNAVSWVCSGTSPCSAVFPTFPDPAEYLFQITVSTANVTQGVSYCRLDATYTIRLYGLPLDFSTSLITTGATLAISLVLVLFVAACQRRAATRAMLQVAPEPPALDGIPPVGAGLAMMPVHQVSRPSSAARAGATSRPGSGKEWVEMAAAPMPAVPDAVGAEMGPDKGSSTALAGTTPGTGTGTGAGAVPPLRAILRTRPVIPEDEEQIMGSGET</sequence>
<dbReference type="Pfam" id="PF22846">
    <property type="entry name" value="CATSPERG_C"/>
    <property type="match status" value="1"/>
</dbReference>
<dbReference type="GO" id="GO:0031514">
    <property type="term" value="C:motile cilium"/>
    <property type="evidence" value="ECO:0007669"/>
    <property type="project" value="TreeGrafter"/>
</dbReference>
<dbReference type="PANTHER" id="PTHR14327">
    <property type="entry name" value="CATION CHANNEL SPERM-ASSOCIATED PROTEIN SUBUNIT GAMMA"/>
    <property type="match status" value="1"/>
</dbReference>
<name>A0A0L0SEZ1_ALLM3</name>